<dbReference type="PANTHER" id="PTHR39560">
    <property type="entry name" value="PROTEIN ADENYLYLTRANSFERASE FIC-RELATED"/>
    <property type="match status" value="1"/>
</dbReference>
<dbReference type="Proteomes" id="UP000244956">
    <property type="component" value="Unassembled WGS sequence"/>
</dbReference>
<organism evidence="9 10">
    <name type="scientific">Marinilabilia rubra</name>
    <dbReference type="NCBI Taxonomy" id="2162893"/>
    <lineage>
        <taxon>Bacteria</taxon>
        <taxon>Pseudomonadati</taxon>
        <taxon>Bacteroidota</taxon>
        <taxon>Bacteroidia</taxon>
        <taxon>Marinilabiliales</taxon>
        <taxon>Marinilabiliaceae</taxon>
        <taxon>Marinilabilia</taxon>
    </lineage>
</organism>
<proteinExistence type="predicted"/>
<protein>
    <recommendedName>
        <fullName evidence="5">protein adenylyltransferase</fullName>
        <ecNumber evidence="5">2.7.7.108</ecNumber>
    </recommendedName>
</protein>
<dbReference type="OrthoDB" id="9814400at2"/>
<evidence type="ECO:0000256" key="2">
    <source>
        <dbReference type="ARBA" id="ARBA00022695"/>
    </source>
</evidence>
<evidence type="ECO:0000313" key="10">
    <source>
        <dbReference type="Proteomes" id="UP000244956"/>
    </source>
</evidence>
<dbReference type="EC" id="2.7.7.108" evidence="5"/>
<evidence type="ECO:0000256" key="5">
    <source>
        <dbReference type="ARBA" id="ARBA00034531"/>
    </source>
</evidence>
<keyword evidence="3" id="KW-0547">Nucleotide-binding</keyword>
<gene>
    <name evidence="9" type="ORF">DDZ16_18940</name>
</gene>
<accession>A0A2U2B403</accession>
<dbReference type="RefSeq" id="WP_109266050.1">
    <property type="nucleotide sequence ID" value="NZ_QEWP01000025.1"/>
</dbReference>
<sequence>MKKEKYDKYYVPEEEDKDVILHNKKGITDPRQLHQLEFSGFLKTQFRLLEELTDTTRFNVAYILKIHRLALSHIYDFAGKLRHVNMAKGGFMFPTARFLPQIMDDFEERFLSPLPLSYNSDDDLIKDIAKIHAELLYIHPFREGNGRTARVLANLMAARQGHDFLDFNKIMENNFEAYIKGVQAAANENYVQMEKIIRLVF</sequence>
<comment type="catalytic activity">
    <reaction evidence="7">
        <text>L-tyrosyl-[protein] + ATP = O-(5'-adenylyl)-L-tyrosyl-[protein] + diphosphate</text>
        <dbReference type="Rhea" id="RHEA:54288"/>
        <dbReference type="Rhea" id="RHEA-COMP:10136"/>
        <dbReference type="Rhea" id="RHEA-COMP:13846"/>
        <dbReference type="ChEBI" id="CHEBI:30616"/>
        <dbReference type="ChEBI" id="CHEBI:33019"/>
        <dbReference type="ChEBI" id="CHEBI:46858"/>
        <dbReference type="ChEBI" id="CHEBI:83624"/>
        <dbReference type="EC" id="2.7.7.108"/>
    </reaction>
</comment>
<evidence type="ECO:0000256" key="3">
    <source>
        <dbReference type="ARBA" id="ARBA00022741"/>
    </source>
</evidence>
<dbReference type="PROSITE" id="PS51459">
    <property type="entry name" value="FIDO"/>
    <property type="match status" value="1"/>
</dbReference>
<evidence type="ECO:0000256" key="6">
    <source>
        <dbReference type="ARBA" id="ARBA00047939"/>
    </source>
</evidence>
<dbReference type="Gene3D" id="1.10.3290.10">
    <property type="entry name" value="Fido-like domain"/>
    <property type="match status" value="1"/>
</dbReference>
<keyword evidence="2" id="KW-0548">Nucleotidyltransferase</keyword>
<dbReference type="EMBL" id="QEWP01000025">
    <property type="protein sequence ID" value="PWD97795.1"/>
    <property type="molecule type" value="Genomic_DNA"/>
</dbReference>
<evidence type="ECO:0000256" key="4">
    <source>
        <dbReference type="ARBA" id="ARBA00022840"/>
    </source>
</evidence>
<dbReference type="GO" id="GO:0005524">
    <property type="term" value="F:ATP binding"/>
    <property type="evidence" value="ECO:0007669"/>
    <property type="project" value="UniProtKB-KW"/>
</dbReference>
<dbReference type="InterPro" id="IPR003812">
    <property type="entry name" value="Fido"/>
</dbReference>
<evidence type="ECO:0000259" key="8">
    <source>
        <dbReference type="PROSITE" id="PS51459"/>
    </source>
</evidence>
<evidence type="ECO:0000256" key="7">
    <source>
        <dbReference type="ARBA" id="ARBA00048696"/>
    </source>
</evidence>
<comment type="caution">
    <text evidence="9">The sequence shown here is derived from an EMBL/GenBank/DDBJ whole genome shotgun (WGS) entry which is preliminary data.</text>
</comment>
<keyword evidence="1" id="KW-0808">Transferase</keyword>
<name>A0A2U2B403_9BACT</name>
<dbReference type="AlphaFoldDB" id="A0A2U2B403"/>
<dbReference type="SUPFAM" id="SSF140931">
    <property type="entry name" value="Fic-like"/>
    <property type="match status" value="1"/>
</dbReference>
<dbReference type="GO" id="GO:0070733">
    <property type="term" value="F:AMPylase activity"/>
    <property type="evidence" value="ECO:0007669"/>
    <property type="project" value="UniProtKB-EC"/>
</dbReference>
<dbReference type="InterPro" id="IPR036597">
    <property type="entry name" value="Fido-like_dom_sf"/>
</dbReference>
<keyword evidence="10" id="KW-1185">Reference proteome</keyword>
<evidence type="ECO:0000256" key="1">
    <source>
        <dbReference type="ARBA" id="ARBA00022679"/>
    </source>
</evidence>
<dbReference type="PANTHER" id="PTHR39560:SF1">
    <property type="entry name" value="PROTEIN ADENYLYLTRANSFERASE FIC-RELATED"/>
    <property type="match status" value="1"/>
</dbReference>
<keyword evidence="4" id="KW-0067">ATP-binding</keyword>
<dbReference type="GO" id="GO:0051302">
    <property type="term" value="P:regulation of cell division"/>
    <property type="evidence" value="ECO:0007669"/>
    <property type="project" value="TreeGrafter"/>
</dbReference>
<feature type="domain" description="Fido" evidence="8">
    <location>
        <begin position="58"/>
        <end position="201"/>
    </location>
</feature>
<evidence type="ECO:0000313" key="9">
    <source>
        <dbReference type="EMBL" id="PWD97795.1"/>
    </source>
</evidence>
<dbReference type="Pfam" id="PF02661">
    <property type="entry name" value="Fic"/>
    <property type="match status" value="1"/>
</dbReference>
<comment type="catalytic activity">
    <reaction evidence="6">
        <text>L-threonyl-[protein] + ATP = 3-O-(5'-adenylyl)-L-threonyl-[protein] + diphosphate</text>
        <dbReference type="Rhea" id="RHEA:54292"/>
        <dbReference type="Rhea" id="RHEA-COMP:11060"/>
        <dbReference type="Rhea" id="RHEA-COMP:13847"/>
        <dbReference type="ChEBI" id="CHEBI:30013"/>
        <dbReference type="ChEBI" id="CHEBI:30616"/>
        <dbReference type="ChEBI" id="CHEBI:33019"/>
        <dbReference type="ChEBI" id="CHEBI:138113"/>
        <dbReference type="EC" id="2.7.7.108"/>
    </reaction>
</comment>
<reference evidence="9 10" key="1">
    <citation type="submission" date="2018-05" db="EMBL/GenBank/DDBJ databases">
        <title>Marinilabilia rubrum sp. nov., isolated from saltern sediment.</title>
        <authorList>
            <person name="Zhang R."/>
        </authorList>
    </citation>
    <scope>NUCLEOTIDE SEQUENCE [LARGE SCALE GENOMIC DNA]</scope>
    <source>
        <strain evidence="9 10">WTE16</strain>
    </source>
</reference>